<evidence type="ECO:0000313" key="3">
    <source>
        <dbReference type="Proteomes" id="UP001500831"/>
    </source>
</evidence>
<reference evidence="2 3" key="1">
    <citation type="journal article" date="2019" name="Int. J. Syst. Evol. Microbiol.">
        <title>The Global Catalogue of Microorganisms (GCM) 10K type strain sequencing project: providing services to taxonomists for standard genome sequencing and annotation.</title>
        <authorList>
            <consortium name="The Broad Institute Genomics Platform"/>
            <consortium name="The Broad Institute Genome Sequencing Center for Infectious Disease"/>
            <person name="Wu L."/>
            <person name="Ma J."/>
        </authorList>
    </citation>
    <scope>NUCLEOTIDE SEQUENCE [LARGE SCALE GENOMIC DNA]</scope>
    <source>
        <strain evidence="2 3">JCM 6242</strain>
    </source>
</reference>
<dbReference type="RefSeq" id="WP_344973119.1">
    <property type="nucleotide sequence ID" value="NZ_BAAAVI010000025.1"/>
</dbReference>
<evidence type="ECO:0000256" key="1">
    <source>
        <dbReference type="SAM" id="Coils"/>
    </source>
</evidence>
<sequence>MSVKDELREVEEDIERLRSEVAELRRQVGDLGPSDAAERSMLINQADEEQALLLGLEARREDLIKRLNE</sequence>
<keyword evidence="1" id="KW-0175">Coiled coil</keyword>
<keyword evidence="3" id="KW-1185">Reference proteome</keyword>
<comment type="caution">
    <text evidence="2">The sequence shown here is derived from an EMBL/GenBank/DDBJ whole genome shotgun (WGS) entry which is preliminary data.</text>
</comment>
<dbReference type="Proteomes" id="UP001500831">
    <property type="component" value="Unassembled WGS sequence"/>
</dbReference>
<name>A0ABN3VZE3_9ACTN</name>
<gene>
    <name evidence="2" type="ORF">GCM10010517_38130</name>
</gene>
<evidence type="ECO:0000313" key="2">
    <source>
        <dbReference type="EMBL" id="GAA2876851.1"/>
    </source>
</evidence>
<accession>A0ABN3VZE3</accession>
<dbReference type="EMBL" id="BAAAVI010000025">
    <property type="protein sequence ID" value="GAA2876851.1"/>
    <property type="molecule type" value="Genomic_DNA"/>
</dbReference>
<proteinExistence type="predicted"/>
<feature type="coiled-coil region" evidence="1">
    <location>
        <begin position="7"/>
        <end position="66"/>
    </location>
</feature>
<organism evidence="2 3">
    <name type="scientific">Streptosporangium fragile</name>
    <dbReference type="NCBI Taxonomy" id="46186"/>
    <lineage>
        <taxon>Bacteria</taxon>
        <taxon>Bacillati</taxon>
        <taxon>Actinomycetota</taxon>
        <taxon>Actinomycetes</taxon>
        <taxon>Streptosporangiales</taxon>
        <taxon>Streptosporangiaceae</taxon>
        <taxon>Streptosporangium</taxon>
    </lineage>
</organism>
<protein>
    <submittedName>
        <fullName evidence="2">Uncharacterized protein</fullName>
    </submittedName>
</protein>